<dbReference type="EMBL" id="JX863101">
    <property type="protein sequence ID" value="AGH62712.1"/>
    <property type="molecule type" value="Genomic_DNA"/>
</dbReference>
<evidence type="ECO:0000313" key="2">
    <source>
        <dbReference type="Proteomes" id="UP000007008"/>
    </source>
</evidence>
<name>M4T2Y4_9CAUD</name>
<dbReference type="KEGG" id="vg:13828897"/>
<proteinExistence type="predicted"/>
<reference evidence="1 2" key="1">
    <citation type="journal article" date="2013" name="Genome Announc.">
        <title>Complete Genome Sequence of the Pseudomonas fluorescens Bacteriophage UFV-P2.</title>
        <authorList>
            <person name="Eller M.R."/>
            <person name="Salgado R.L."/>
            <person name="Vidigal P.M."/>
            <person name="Alves M.P."/>
            <person name="Dias R.S."/>
            <person name="de Oliveira L.L."/>
            <person name="da Silva C.C."/>
            <person name="de Carvalho A.F."/>
            <person name="De Paula S.O."/>
        </authorList>
    </citation>
    <scope>NUCLEOTIDE SEQUENCE [LARGE SCALE GENOMIC DNA]</scope>
</reference>
<dbReference type="Proteomes" id="UP000007008">
    <property type="component" value="Segment"/>
</dbReference>
<dbReference type="RefSeq" id="YP_007518470.1">
    <property type="nucleotide sequence ID" value="NC_018850.2"/>
</dbReference>
<protein>
    <submittedName>
        <fullName evidence="1">Uncharacterized protein</fullName>
    </submittedName>
</protein>
<accession>M4T2Y4</accession>
<evidence type="ECO:0000313" key="1">
    <source>
        <dbReference type="EMBL" id="AGH62712.1"/>
    </source>
</evidence>
<dbReference type="OrthoDB" id="36763at10239"/>
<organism evidence="1 2">
    <name type="scientific">Pseudomonas phage UFV-P2</name>
    <dbReference type="NCBI Taxonomy" id="1235661"/>
    <lineage>
        <taxon>Viruses</taxon>
        <taxon>Duplodnaviria</taxon>
        <taxon>Heunggongvirae</taxon>
        <taxon>Uroviricota</taxon>
        <taxon>Caudoviricetes</taxon>
        <taxon>Vicosavirus</taxon>
        <taxon>Vicosavirus UFVP2</taxon>
    </lineage>
</organism>
<dbReference type="GeneID" id="13828897"/>
<keyword evidence="2" id="KW-1185">Reference proteome</keyword>
<sequence>MKAVLVVLLMAFITGCSHTQSKAPDLASTHWSDAVRDQIVNCGVLAMEYGQTDEQKDMIYNECLRAIGVTI</sequence>